<dbReference type="InterPro" id="IPR034751">
    <property type="entry name" value="Yippee"/>
</dbReference>
<feature type="region of interest" description="Disordered" evidence="1">
    <location>
        <begin position="94"/>
        <end position="117"/>
    </location>
</feature>
<feature type="domain" description="Yippee" evidence="2">
    <location>
        <begin position="92"/>
        <end position="248"/>
    </location>
</feature>
<evidence type="ECO:0000256" key="1">
    <source>
        <dbReference type="SAM" id="MobiDB-lite"/>
    </source>
</evidence>
<dbReference type="InterPro" id="IPR039058">
    <property type="entry name" value="Yippee_fam"/>
</dbReference>
<dbReference type="PANTHER" id="PTHR13848">
    <property type="entry name" value="PROTEIN YIPPEE-LIKE CG15309-RELATED"/>
    <property type="match status" value="1"/>
</dbReference>
<accession>A0AA40HC90</accession>
<evidence type="ECO:0000313" key="4">
    <source>
        <dbReference type="Proteomes" id="UP001177744"/>
    </source>
</evidence>
<protein>
    <recommendedName>
        <fullName evidence="2">Yippee domain-containing protein</fullName>
    </recommendedName>
</protein>
<keyword evidence="4" id="KW-1185">Reference proteome</keyword>
<dbReference type="EMBL" id="JAULJE010000023">
    <property type="protein sequence ID" value="KAK1328578.1"/>
    <property type="molecule type" value="Genomic_DNA"/>
</dbReference>
<dbReference type="Proteomes" id="UP001177744">
    <property type="component" value="Unassembled WGS sequence"/>
</dbReference>
<organism evidence="3 4">
    <name type="scientific">Cnephaeus nilssonii</name>
    <name type="common">Northern bat</name>
    <name type="synonym">Eptesicus nilssonii</name>
    <dbReference type="NCBI Taxonomy" id="3371016"/>
    <lineage>
        <taxon>Eukaryota</taxon>
        <taxon>Metazoa</taxon>
        <taxon>Chordata</taxon>
        <taxon>Craniata</taxon>
        <taxon>Vertebrata</taxon>
        <taxon>Euteleostomi</taxon>
        <taxon>Mammalia</taxon>
        <taxon>Eutheria</taxon>
        <taxon>Laurasiatheria</taxon>
        <taxon>Chiroptera</taxon>
        <taxon>Yangochiroptera</taxon>
        <taxon>Vespertilionidae</taxon>
        <taxon>Cnephaeus</taxon>
    </lineage>
</organism>
<reference evidence="3" key="1">
    <citation type="submission" date="2023-06" db="EMBL/GenBank/DDBJ databases">
        <title>Reference genome for the Northern bat (Eptesicus nilssonii), a most northern bat species.</title>
        <authorList>
            <person name="Laine V.N."/>
            <person name="Pulliainen A.T."/>
            <person name="Lilley T.M."/>
        </authorList>
    </citation>
    <scope>NUCLEOTIDE SEQUENCE</scope>
    <source>
        <strain evidence="3">BLF_Eptnil</strain>
        <tissue evidence="3">Kidney</tissue>
    </source>
</reference>
<name>A0AA40HC90_CNENI</name>
<comment type="caution">
    <text evidence="3">The sequence shown here is derived from an EMBL/GenBank/DDBJ whole genome shotgun (WGS) entry which is preliminary data.</text>
</comment>
<proteinExistence type="predicted"/>
<gene>
    <name evidence="3" type="ORF">QTO34_012151</name>
</gene>
<dbReference type="PROSITE" id="PS51792">
    <property type="entry name" value="YIPPEE"/>
    <property type="match status" value="1"/>
</dbReference>
<evidence type="ECO:0000313" key="3">
    <source>
        <dbReference type="EMBL" id="KAK1328578.1"/>
    </source>
</evidence>
<evidence type="ECO:0000259" key="2">
    <source>
        <dbReference type="PROSITE" id="PS51792"/>
    </source>
</evidence>
<dbReference type="AlphaFoldDB" id="A0AA40HC90"/>
<sequence length="251" mass="27936">MAQPPLCCFCERAPQSRRALGASPALSEESPAEMVKMTKSKTFQAYLPNCHRTYSCVHCRAHLANHDELISKASAAPGDLVLLRALSAAPHTLQEQTRDLKHSAPTSTQNASPSSGSQGRAYLFNSVVNVGCGPAEERVLLTGLHAVADIYCENCKTTLGWKYGTDQLSLLEFSIIAVSHVPIRYEETQCPAHRDELSEELKYNEVENETVFPETCFYFPPKEHAFESSQKYKEGKFIIELAHMIKDNGWE</sequence>
<feature type="compositionally biased region" description="Polar residues" evidence="1">
    <location>
        <begin position="104"/>
        <end position="117"/>
    </location>
</feature>